<dbReference type="InterPro" id="IPR004242">
    <property type="entry name" value="Transposase_21"/>
</dbReference>
<dbReference type="EMBL" id="SSTD01018108">
    <property type="protein sequence ID" value="TYJ98352.1"/>
    <property type="molecule type" value="Genomic_DNA"/>
</dbReference>
<proteinExistence type="predicted"/>
<gene>
    <name evidence="2" type="ORF">E5676_scaffold232G00840</name>
</gene>
<dbReference type="PANTHER" id="PTHR10775">
    <property type="entry name" value="OS08G0208400 PROTEIN"/>
    <property type="match status" value="1"/>
</dbReference>
<reference evidence="2 3" key="1">
    <citation type="submission" date="2019-08" db="EMBL/GenBank/DDBJ databases">
        <title>Draft genome sequences of two oriental melons (Cucumis melo L. var makuwa).</title>
        <authorList>
            <person name="Kwon S.-Y."/>
        </authorList>
    </citation>
    <scope>NUCLEOTIDE SEQUENCE [LARGE SCALE GENOMIC DNA]</scope>
    <source>
        <strain evidence="3">cv. Chang Bougi</strain>
        <tissue evidence="2">Leaf</tissue>
    </source>
</reference>
<keyword evidence="1" id="KW-0472">Membrane</keyword>
<evidence type="ECO:0000313" key="3">
    <source>
        <dbReference type="Proteomes" id="UP000321947"/>
    </source>
</evidence>
<organism evidence="2 3">
    <name type="scientific">Cucumis melo var. makuwa</name>
    <name type="common">Oriental melon</name>
    <dbReference type="NCBI Taxonomy" id="1194695"/>
    <lineage>
        <taxon>Eukaryota</taxon>
        <taxon>Viridiplantae</taxon>
        <taxon>Streptophyta</taxon>
        <taxon>Embryophyta</taxon>
        <taxon>Tracheophyta</taxon>
        <taxon>Spermatophyta</taxon>
        <taxon>Magnoliopsida</taxon>
        <taxon>eudicotyledons</taxon>
        <taxon>Gunneridae</taxon>
        <taxon>Pentapetalae</taxon>
        <taxon>rosids</taxon>
        <taxon>fabids</taxon>
        <taxon>Cucurbitales</taxon>
        <taxon>Cucurbitaceae</taxon>
        <taxon>Benincaseae</taxon>
        <taxon>Cucumis</taxon>
    </lineage>
</organism>
<accession>A0A5D3BF38</accession>
<dbReference type="PANTHER" id="PTHR10775:SF185">
    <property type="entry name" value="OS08G0208400 PROTEIN"/>
    <property type="match status" value="1"/>
</dbReference>
<feature type="transmembrane region" description="Helical" evidence="1">
    <location>
        <begin position="416"/>
        <end position="436"/>
    </location>
</feature>
<protein>
    <recommendedName>
        <fullName evidence="4">CACTA en-spm transposon protein</fullName>
    </recommendedName>
</protein>
<dbReference type="Proteomes" id="UP000321947">
    <property type="component" value="Unassembled WGS sequence"/>
</dbReference>
<evidence type="ECO:0000256" key="1">
    <source>
        <dbReference type="SAM" id="Phobius"/>
    </source>
</evidence>
<dbReference type="AlphaFoldDB" id="A0A5D3BF38"/>
<name>A0A5D3BF38_CUCMM</name>
<keyword evidence="1" id="KW-0812">Transmembrane</keyword>
<keyword evidence="1" id="KW-1133">Transmembrane helix</keyword>
<dbReference type="Pfam" id="PF02992">
    <property type="entry name" value="Transposase_21"/>
    <property type="match status" value="1"/>
</dbReference>
<evidence type="ECO:0000313" key="2">
    <source>
        <dbReference type="EMBL" id="TYJ98352.1"/>
    </source>
</evidence>
<evidence type="ECO:0008006" key="4">
    <source>
        <dbReference type="Google" id="ProtNLM"/>
    </source>
</evidence>
<comment type="caution">
    <text evidence="2">The sequence shown here is derived from an EMBL/GenBank/DDBJ whole genome shotgun (WGS) entry which is preliminary data.</text>
</comment>
<sequence>MRWHRDKRAEIDDVLRHSTNAEGWKHFDCEFSDFSSDPRNMHLGLASDRFNPFGQMSTSYSMWPVALIPYNIPPWKCMKKTNFSMSLLIPGPRSIGRKIDVYLQPLIEELKELWDFEVRTYDPLTRWRMKGYQACPICMGDRSSFRLQGRISFIGHRCYLSENHVWCRSKLHNGKVAGTVAYSWMYPIERSLRTLIDTLKLLNHLRLLGDVHSLNSWSWRGTQTLKENTSRSSRATYRFVEHQMLTSLKEFKGDCYSHFKKYNDPKEARVNPSHILVGCMEDWYFLCDHYMSRAFQSNHGRTKLLDKNKLTIIEVGRSHFYNDNTNSLNNEVSQSTMWSYLGKHTFELAHSYFRSLRMRIEKGHDLKFNCSSVIPYDLIPQHTTWNSFMCLCNVEWLLSQVRSSKVLKSTLRLNHVLNFFLLMFFLECAFCMDFLLRSSSLSTVPSSSRFLSSKL</sequence>